<dbReference type="Pfam" id="PF08669">
    <property type="entry name" value="GCV_T_C"/>
    <property type="match status" value="1"/>
</dbReference>
<feature type="domain" description="FAD dependent oxidoreductase" evidence="2">
    <location>
        <begin position="34"/>
        <end position="390"/>
    </location>
</feature>
<dbReference type="InterPro" id="IPR028896">
    <property type="entry name" value="GcvT/YgfZ/DmdA"/>
</dbReference>
<dbReference type="InterPro" id="IPR013977">
    <property type="entry name" value="GcvT_C"/>
</dbReference>
<dbReference type="InterPro" id="IPR006076">
    <property type="entry name" value="FAD-dep_OxRdtase"/>
</dbReference>
<keyword evidence="6" id="KW-0670">Pyruvate</keyword>
<name>A0A0N0BG66_9HYME</name>
<organism evidence="6 7">
    <name type="scientific">Melipona quadrifasciata</name>
    <dbReference type="NCBI Taxonomy" id="166423"/>
    <lineage>
        <taxon>Eukaryota</taxon>
        <taxon>Metazoa</taxon>
        <taxon>Ecdysozoa</taxon>
        <taxon>Arthropoda</taxon>
        <taxon>Hexapoda</taxon>
        <taxon>Insecta</taxon>
        <taxon>Pterygota</taxon>
        <taxon>Neoptera</taxon>
        <taxon>Endopterygota</taxon>
        <taxon>Hymenoptera</taxon>
        <taxon>Apocrita</taxon>
        <taxon>Aculeata</taxon>
        <taxon>Apoidea</taxon>
        <taxon>Anthophila</taxon>
        <taxon>Apidae</taxon>
        <taxon>Melipona</taxon>
    </lineage>
</organism>
<evidence type="ECO:0000256" key="1">
    <source>
        <dbReference type="ARBA" id="ARBA00008609"/>
    </source>
</evidence>
<evidence type="ECO:0000313" key="7">
    <source>
        <dbReference type="Proteomes" id="UP000053105"/>
    </source>
</evidence>
<dbReference type="Pfam" id="PF16350">
    <property type="entry name" value="FAO_M"/>
    <property type="match status" value="1"/>
</dbReference>
<dbReference type="SUPFAM" id="SSF51905">
    <property type="entry name" value="FAD/NAD(P)-binding domain"/>
    <property type="match status" value="1"/>
</dbReference>
<dbReference type="Proteomes" id="UP000053105">
    <property type="component" value="Unassembled WGS sequence"/>
</dbReference>
<dbReference type="Gene3D" id="2.40.30.110">
    <property type="entry name" value="Aminomethyltransferase beta-barrel domains"/>
    <property type="match status" value="1"/>
</dbReference>
<dbReference type="PANTHER" id="PTHR43757:SF15">
    <property type="entry name" value="PYRUVATE DEHYDROGENASE PHOSPHATASE REGULATORY SUBUNIT, MITOCHONDRIAL-LIKE"/>
    <property type="match status" value="1"/>
</dbReference>
<evidence type="ECO:0000259" key="3">
    <source>
        <dbReference type="Pfam" id="PF01571"/>
    </source>
</evidence>
<dbReference type="Gene3D" id="3.30.1360.120">
    <property type="entry name" value="Probable tRNA modification gtpase trme, domain 1"/>
    <property type="match status" value="1"/>
</dbReference>
<dbReference type="InterPro" id="IPR036188">
    <property type="entry name" value="FAD/NAD-bd_sf"/>
</dbReference>
<dbReference type="InterPro" id="IPR027266">
    <property type="entry name" value="TrmE/GcvT-like"/>
</dbReference>
<proteinExistence type="inferred from homology"/>
<sequence>MFKFKQGDKSGSHRKFHQNSHFQFHTTLPSQSQIIIAGAGTVANSVAYHLVVNGWNDVLVLEQNSRIGSGTSHFGSGTLGLFKPISHRNLISYSIKLYQQLQEMGYDIGLKQCGSIYLAQTKDRMIALKRRMAYNVPTGLHCEILGRDQLNQLYPNLHTEDLEGAVWVPEDAVANSSAICNVLAKLAKIGGTKYIENCRIEEIYTENRAIKSVRTEHGIISCEYFVNCAGMWARELGLRCNPPVRIPAYPAEHFYAITPSFSPNTNMSLPCIRDFDSYSYIREWKGGLLIGWFEPESKPAFENGIVPTKDWRNHLTVNTSHWKPLWNKVVHRLPFLKNIQPNVYNCPDNFTPDGRWILGESPQVKNYFVAVGMNGNSLQGAGGIGKEVAECLINGESTQEILPFNVQRFLDLHGSKRYLQQRTKEIVGRNYAILYPHQCEYKYARKLRCSPLYSVLEERGAIFGVKMAYERPLYFDSNYKRKKIMPPGSFYKPKFFDYMKEEFIACKEGVGIIDMSSFSKIEIKSCSRWEVVNYLQQLCSNDANIPVGNIVHTGMQNERGGYENDCILVRQAENSYFMVSPTSQQTRIYQWMSRHLPADYSVGLNDVTSKYTVINLVGPKATGLLSELSNSNINLSPFTYKNVNVAYASDVMVMSFTHTGESGYCLYIPSEYALHVYSRLMEVGKDYGVRDVGVLTQRFMRIERFIPFWAEELTPFVTPYEAGSGYSVKLDKEYFIGKFALQRQKEQGISKRLILFIVNELDINKDVWPWGGEPVYRNNEFVGTVTSAGYGFATEKHICLGFISHPKSRHIKTNTSIVTTDFIMDPKARYEIDIAGIRFPIKPHICPLPLPTLNSKLNKKYIPTPIVSY</sequence>
<dbReference type="STRING" id="166423.A0A0N0BG66"/>
<dbReference type="Gene3D" id="3.30.70.1400">
    <property type="entry name" value="Aminomethyltransferase beta-barrel domains"/>
    <property type="match status" value="1"/>
</dbReference>
<dbReference type="PANTHER" id="PTHR43757">
    <property type="entry name" value="AMINOMETHYLTRANSFERASE"/>
    <property type="match status" value="1"/>
</dbReference>
<dbReference type="OrthoDB" id="429143at2759"/>
<dbReference type="GO" id="GO:0005739">
    <property type="term" value="C:mitochondrion"/>
    <property type="evidence" value="ECO:0007669"/>
    <property type="project" value="TreeGrafter"/>
</dbReference>
<dbReference type="Pfam" id="PF01266">
    <property type="entry name" value="DAO"/>
    <property type="match status" value="1"/>
</dbReference>
<feature type="domain" description="Aminomethyltransferase C-terminal" evidence="4">
    <location>
        <begin position="761"/>
        <end position="842"/>
    </location>
</feature>
<dbReference type="SUPFAM" id="SSF103025">
    <property type="entry name" value="Folate-binding domain"/>
    <property type="match status" value="1"/>
</dbReference>
<evidence type="ECO:0000259" key="4">
    <source>
        <dbReference type="Pfam" id="PF08669"/>
    </source>
</evidence>
<keyword evidence="7" id="KW-1185">Reference proteome</keyword>
<dbReference type="InterPro" id="IPR029043">
    <property type="entry name" value="GcvT/YgfZ_C"/>
</dbReference>
<evidence type="ECO:0000259" key="5">
    <source>
        <dbReference type="Pfam" id="PF16350"/>
    </source>
</evidence>
<dbReference type="InterPro" id="IPR006222">
    <property type="entry name" value="GCVT_N"/>
</dbReference>
<comment type="similarity">
    <text evidence="1">Belongs to the GcvT family.</text>
</comment>
<evidence type="ECO:0000259" key="2">
    <source>
        <dbReference type="Pfam" id="PF01266"/>
    </source>
</evidence>
<dbReference type="Gene3D" id="3.50.50.60">
    <property type="entry name" value="FAD/NAD(P)-binding domain"/>
    <property type="match status" value="1"/>
</dbReference>
<protein>
    <submittedName>
        <fullName evidence="6">Pyruvate dehydrogenase phosphatase regulatory subunit, mitochondrial</fullName>
    </submittedName>
</protein>
<dbReference type="SUPFAM" id="SSF54373">
    <property type="entry name" value="FAD-linked reductases, C-terminal domain"/>
    <property type="match status" value="1"/>
</dbReference>
<gene>
    <name evidence="6" type="ORF">WN51_00264</name>
</gene>
<dbReference type="AlphaFoldDB" id="A0A0N0BG66"/>
<feature type="domain" description="GCVT N-terminal" evidence="3">
    <location>
        <begin position="452"/>
        <end position="732"/>
    </location>
</feature>
<evidence type="ECO:0000313" key="6">
    <source>
        <dbReference type="EMBL" id="KOX74361.1"/>
    </source>
</evidence>
<reference evidence="6 7" key="1">
    <citation type="submission" date="2015-07" db="EMBL/GenBank/DDBJ databases">
        <title>The genome of Melipona quadrifasciata.</title>
        <authorList>
            <person name="Pan H."/>
            <person name="Kapheim K."/>
        </authorList>
    </citation>
    <scope>NUCLEOTIDE SEQUENCE [LARGE SCALE GENOMIC DNA]</scope>
    <source>
        <strain evidence="6">0111107301</strain>
        <tissue evidence="6">Whole body</tissue>
    </source>
</reference>
<dbReference type="InterPro" id="IPR032503">
    <property type="entry name" value="FAO_M"/>
</dbReference>
<dbReference type="Pfam" id="PF01571">
    <property type="entry name" value="GCV_T"/>
    <property type="match status" value="1"/>
</dbReference>
<dbReference type="FunFam" id="3.30.70.1400:FF:000003">
    <property type="entry name" value="Pyruvate dehydrogenase phosphatase regulatory subunit"/>
    <property type="match status" value="1"/>
</dbReference>
<dbReference type="SUPFAM" id="SSF101790">
    <property type="entry name" value="Aminomethyltransferase beta-barrel domain"/>
    <property type="match status" value="1"/>
</dbReference>
<accession>A0A0N0BG66</accession>
<feature type="domain" description="FAD dependent oxidoreductase central" evidence="5">
    <location>
        <begin position="394"/>
        <end position="450"/>
    </location>
</feature>
<dbReference type="EMBL" id="KQ435791">
    <property type="protein sequence ID" value="KOX74361.1"/>
    <property type="molecule type" value="Genomic_DNA"/>
</dbReference>
<dbReference type="Gene3D" id="3.30.9.10">
    <property type="entry name" value="D-Amino Acid Oxidase, subunit A, domain 2"/>
    <property type="match status" value="1"/>
</dbReference>